<reference evidence="2" key="1">
    <citation type="submission" date="2018-05" db="EMBL/GenBank/DDBJ databases">
        <authorList>
            <person name="Lanie J.A."/>
            <person name="Ng W.-L."/>
            <person name="Kazmierczak K.M."/>
            <person name="Andrzejewski T.M."/>
            <person name="Davidsen T.M."/>
            <person name="Wayne K.J."/>
            <person name="Tettelin H."/>
            <person name="Glass J.I."/>
            <person name="Rusch D."/>
            <person name="Podicherti R."/>
            <person name="Tsui H.-C.T."/>
            <person name="Winkler M.E."/>
        </authorList>
    </citation>
    <scope>NUCLEOTIDE SEQUENCE</scope>
</reference>
<dbReference type="Pfam" id="PF00378">
    <property type="entry name" value="ECH_1"/>
    <property type="match status" value="2"/>
</dbReference>
<sequence length="276" mass="30427">MTTNHLDIKRHKGVLILTLSDPKTRNALGPDLVRALNEELDRFESNIQDRVLVLTGEDPSFCSGANVRRFDQELPNTQQNKPTESSLIWERMESTKTCKKQIDPSSGALLPLRIHRLQKPSIAVINGYAIGVGMGLALACDIRLASERAIFSEAFVKMGLVPGDGSCWQLPRMISLSDTYLLQYTGDKIDGAEALRIGLISKLYNHNTVLGEALELAERIAAGPTLSHSLTKYLIQESMDLSLEESLDLANGAQTIARDSEDHSEAVKAFLEKRSP</sequence>
<evidence type="ECO:0000313" key="2">
    <source>
        <dbReference type="EMBL" id="SVC11450.1"/>
    </source>
</evidence>
<dbReference type="CDD" id="cd06558">
    <property type="entry name" value="crotonase-like"/>
    <property type="match status" value="1"/>
</dbReference>
<name>A0A382JH41_9ZZZZ</name>
<dbReference type="Gene3D" id="3.90.226.10">
    <property type="entry name" value="2-enoyl-CoA Hydratase, Chain A, domain 1"/>
    <property type="match status" value="1"/>
</dbReference>
<organism evidence="2">
    <name type="scientific">marine metagenome</name>
    <dbReference type="NCBI Taxonomy" id="408172"/>
    <lineage>
        <taxon>unclassified sequences</taxon>
        <taxon>metagenomes</taxon>
        <taxon>ecological metagenomes</taxon>
    </lineage>
</organism>
<keyword evidence="1" id="KW-0456">Lyase</keyword>
<evidence type="ECO:0008006" key="3">
    <source>
        <dbReference type="Google" id="ProtNLM"/>
    </source>
</evidence>
<proteinExistence type="predicted"/>
<dbReference type="PANTHER" id="PTHR11941:SF54">
    <property type="entry name" value="ENOYL-COA HYDRATASE, MITOCHONDRIAL"/>
    <property type="match status" value="1"/>
</dbReference>
<dbReference type="Gene3D" id="1.10.12.10">
    <property type="entry name" value="Lyase 2-enoyl-coa Hydratase, Chain A, domain 2"/>
    <property type="match status" value="1"/>
</dbReference>
<dbReference type="PANTHER" id="PTHR11941">
    <property type="entry name" value="ENOYL-COA HYDRATASE-RELATED"/>
    <property type="match status" value="1"/>
</dbReference>
<dbReference type="GO" id="GO:0016829">
    <property type="term" value="F:lyase activity"/>
    <property type="evidence" value="ECO:0007669"/>
    <property type="project" value="UniProtKB-KW"/>
</dbReference>
<accession>A0A382JH41</accession>
<gene>
    <name evidence="2" type="ORF">METZ01_LOCUS264304</name>
</gene>
<dbReference type="InterPro" id="IPR001753">
    <property type="entry name" value="Enoyl-CoA_hydra/iso"/>
</dbReference>
<dbReference type="InterPro" id="IPR029045">
    <property type="entry name" value="ClpP/crotonase-like_dom_sf"/>
</dbReference>
<evidence type="ECO:0000256" key="1">
    <source>
        <dbReference type="ARBA" id="ARBA00023239"/>
    </source>
</evidence>
<dbReference type="EMBL" id="UINC01074349">
    <property type="protein sequence ID" value="SVC11450.1"/>
    <property type="molecule type" value="Genomic_DNA"/>
</dbReference>
<dbReference type="AlphaFoldDB" id="A0A382JH41"/>
<dbReference type="InterPro" id="IPR014748">
    <property type="entry name" value="Enoyl-CoA_hydra_C"/>
</dbReference>
<dbReference type="GO" id="GO:0006635">
    <property type="term" value="P:fatty acid beta-oxidation"/>
    <property type="evidence" value="ECO:0007669"/>
    <property type="project" value="TreeGrafter"/>
</dbReference>
<dbReference type="SUPFAM" id="SSF52096">
    <property type="entry name" value="ClpP/crotonase"/>
    <property type="match status" value="1"/>
</dbReference>
<protein>
    <recommendedName>
        <fullName evidence="3">Enoyl-CoA hydratase</fullName>
    </recommendedName>
</protein>
<feature type="non-terminal residue" evidence="2">
    <location>
        <position position="276"/>
    </location>
</feature>